<keyword evidence="2" id="KW-0472">Membrane</keyword>
<protein>
    <recommendedName>
        <fullName evidence="5">EF-hand domain-containing protein</fullName>
    </recommendedName>
</protein>
<evidence type="ECO:0000256" key="1">
    <source>
        <dbReference type="SAM" id="MobiDB-lite"/>
    </source>
</evidence>
<reference evidence="3 4" key="1">
    <citation type="submission" date="2022-10" db="EMBL/GenBank/DDBJ databases">
        <title>Luteolibacter arcticus strain CCTCC AB 2014275, whole genome shotgun sequencing project.</title>
        <authorList>
            <person name="Zhao G."/>
            <person name="Shen L."/>
        </authorList>
    </citation>
    <scope>NUCLEOTIDE SEQUENCE [LARGE SCALE GENOMIC DNA]</scope>
    <source>
        <strain evidence="3 4">CCTCC AB 2014275</strain>
    </source>
</reference>
<feature type="transmembrane region" description="Helical" evidence="2">
    <location>
        <begin position="7"/>
        <end position="24"/>
    </location>
</feature>
<feature type="region of interest" description="Disordered" evidence="1">
    <location>
        <begin position="28"/>
        <end position="76"/>
    </location>
</feature>
<proteinExistence type="predicted"/>
<keyword evidence="2" id="KW-1133">Transmembrane helix</keyword>
<keyword evidence="4" id="KW-1185">Reference proteome</keyword>
<organism evidence="3 4">
    <name type="scientific">Luteolibacter arcticus</name>
    <dbReference type="NCBI Taxonomy" id="1581411"/>
    <lineage>
        <taxon>Bacteria</taxon>
        <taxon>Pseudomonadati</taxon>
        <taxon>Verrucomicrobiota</taxon>
        <taxon>Verrucomicrobiia</taxon>
        <taxon>Verrucomicrobiales</taxon>
        <taxon>Verrucomicrobiaceae</taxon>
        <taxon>Luteolibacter</taxon>
    </lineage>
</organism>
<keyword evidence="2" id="KW-0812">Transmembrane</keyword>
<sequence length="205" mass="21965">MQKRSVTYCVAAGLMAAAGIAIWYPKAGRSSDSHAPPGTATSGHPGGKGANGAGSKDQDERNLPATPAADDLPFETDEAGIVDTAAYDTDGDGYPEIQTFVRIYGQLKTVAGKCDMLENARILEPPDDPRINALLIEEAAHSDSPEIREAARDGLLEYGGPVAHKGLQDYLLTQTNILDPSKLNETLDKLAHPTLKMLRHRMKTK</sequence>
<name>A0ABT3GDV7_9BACT</name>
<evidence type="ECO:0000313" key="3">
    <source>
        <dbReference type="EMBL" id="MCW1921810.1"/>
    </source>
</evidence>
<accession>A0ABT3GDV7</accession>
<dbReference type="EMBL" id="JAPDDT010000001">
    <property type="protein sequence ID" value="MCW1921810.1"/>
    <property type="molecule type" value="Genomic_DNA"/>
</dbReference>
<evidence type="ECO:0008006" key="5">
    <source>
        <dbReference type="Google" id="ProtNLM"/>
    </source>
</evidence>
<dbReference type="RefSeq" id="WP_264485919.1">
    <property type="nucleotide sequence ID" value="NZ_JAPDDT010000001.1"/>
</dbReference>
<comment type="caution">
    <text evidence="3">The sequence shown here is derived from an EMBL/GenBank/DDBJ whole genome shotgun (WGS) entry which is preliminary data.</text>
</comment>
<gene>
    <name evidence="3" type="ORF">OKA05_04550</name>
</gene>
<dbReference type="Proteomes" id="UP001320876">
    <property type="component" value="Unassembled WGS sequence"/>
</dbReference>
<evidence type="ECO:0000313" key="4">
    <source>
        <dbReference type="Proteomes" id="UP001320876"/>
    </source>
</evidence>
<evidence type="ECO:0000256" key="2">
    <source>
        <dbReference type="SAM" id="Phobius"/>
    </source>
</evidence>